<sequence>MESEIEPVAAAVKKMSEPSSFLIEESLDLLNMKSSISPNVRPVSPDLLDRSASPNYGLDSHAVARIQTPRFKRIDFDDRLEELNDKKPAWKSWQENVKDSYYKAKKNVETKKDENEFYGNLVSARHGSFSNDEPAYKRLSSETGFVPSVRSRSSLFSPSLADRSHLASSTSINNMFNSGSGPYAAPAVGISQGIESRYEQRASNVESMLLRTAPLPQSYKTRKEFRKAPEPDNYSEKDDYDFSLYTTARPYYSRPNRDDPDYFDFDLQHSVDLFKRPEGKYTPRRPQEWENKLISESSSKGAAPLSGHMFTRNEADWRNNNTSYLSAALRTPKFWEQRFESIGKHVRDSNPISLESINRRIHDLAEIRANRPVPTRFTEYRDPDFDSDLDD</sequence>
<dbReference type="AlphaFoldDB" id="A0A9P1NCN3"/>
<keyword evidence="2" id="KW-1185">Reference proteome</keyword>
<evidence type="ECO:0000313" key="2">
    <source>
        <dbReference type="Proteomes" id="UP001152747"/>
    </source>
</evidence>
<reference evidence="1" key="1">
    <citation type="submission" date="2022-11" db="EMBL/GenBank/DDBJ databases">
        <authorList>
            <person name="Kikuchi T."/>
        </authorList>
    </citation>
    <scope>NUCLEOTIDE SEQUENCE</scope>
    <source>
        <strain evidence="1">PS1010</strain>
    </source>
</reference>
<dbReference type="Proteomes" id="UP001152747">
    <property type="component" value="Unassembled WGS sequence"/>
</dbReference>
<dbReference type="EMBL" id="CANHGI010000006">
    <property type="protein sequence ID" value="CAI5456717.1"/>
    <property type="molecule type" value="Genomic_DNA"/>
</dbReference>
<protein>
    <submittedName>
        <fullName evidence="1">Uncharacterized protein</fullName>
    </submittedName>
</protein>
<proteinExistence type="predicted"/>
<name>A0A9P1NCN3_9PELO</name>
<gene>
    <name evidence="1" type="ORF">CAMP_LOCUS19354</name>
</gene>
<accession>A0A9P1NCN3</accession>
<organism evidence="1 2">
    <name type="scientific">Caenorhabditis angaria</name>
    <dbReference type="NCBI Taxonomy" id="860376"/>
    <lineage>
        <taxon>Eukaryota</taxon>
        <taxon>Metazoa</taxon>
        <taxon>Ecdysozoa</taxon>
        <taxon>Nematoda</taxon>
        <taxon>Chromadorea</taxon>
        <taxon>Rhabditida</taxon>
        <taxon>Rhabditina</taxon>
        <taxon>Rhabditomorpha</taxon>
        <taxon>Rhabditoidea</taxon>
        <taxon>Rhabditidae</taxon>
        <taxon>Peloderinae</taxon>
        <taxon>Caenorhabditis</taxon>
    </lineage>
</organism>
<evidence type="ECO:0000313" key="1">
    <source>
        <dbReference type="EMBL" id="CAI5456717.1"/>
    </source>
</evidence>
<comment type="caution">
    <text evidence="1">The sequence shown here is derived from an EMBL/GenBank/DDBJ whole genome shotgun (WGS) entry which is preliminary data.</text>
</comment>
<dbReference type="OrthoDB" id="5918434at2759"/>